<accession>A0A2U8HAQ5</accession>
<proteinExistence type="predicted"/>
<dbReference type="OrthoDB" id="7860387at2"/>
<dbReference type="RefSeq" id="WP_108964936.1">
    <property type="nucleotide sequence ID" value="NZ_CP022189.1"/>
</dbReference>
<dbReference type="Proteomes" id="UP000244915">
    <property type="component" value="Chromosome 1"/>
</dbReference>
<name>A0A2U8HAQ5_9RHOB</name>
<gene>
    <name evidence="1" type="ORF">CEW88_04850</name>
</gene>
<evidence type="ECO:0000313" key="1">
    <source>
        <dbReference type="EMBL" id="AWI83049.1"/>
    </source>
</evidence>
<dbReference type="AlphaFoldDB" id="A0A2U8HAQ5"/>
<evidence type="ECO:0000313" key="2">
    <source>
        <dbReference type="Proteomes" id="UP000244915"/>
    </source>
</evidence>
<dbReference type="EMBL" id="CP022189">
    <property type="protein sequence ID" value="AWI83049.1"/>
    <property type="molecule type" value="Genomic_DNA"/>
</dbReference>
<reference evidence="1 2" key="1">
    <citation type="submission" date="2017-06" db="EMBL/GenBank/DDBJ databases">
        <title>Yangia sp. YSBP01 complete genome sequence.</title>
        <authorList>
            <person name="Woo J.-H."/>
            <person name="Kim H.-S."/>
        </authorList>
    </citation>
    <scope>NUCLEOTIDE SEQUENCE [LARGE SCALE GENOMIC DNA]</scope>
    <source>
        <strain evidence="1 2">YSBP01</strain>
    </source>
</reference>
<organism evidence="1 2">
    <name type="scientific">Alloyangia pacifica</name>
    <dbReference type="NCBI Taxonomy" id="311180"/>
    <lineage>
        <taxon>Bacteria</taxon>
        <taxon>Pseudomonadati</taxon>
        <taxon>Pseudomonadota</taxon>
        <taxon>Alphaproteobacteria</taxon>
        <taxon>Rhodobacterales</taxon>
        <taxon>Roseobacteraceae</taxon>
        <taxon>Alloyangia</taxon>
    </lineage>
</organism>
<protein>
    <submittedName>
        <fullName evidence="1">Uncharacterized protein</fullName>
    </submittedName>
</protein>
<sequence>MIELPRAPAHVEPYIEALGFDLAVEFLLEFGGTAVYLPDRAGGRGEVERFLGAEKLKALKGQEHRMSARVPRPKRWLAMVLRAQGLSEARTARKVGVTDKTIRQWMRGPGGNASQLSLF</sequence>
<dbReference type="KEGG" id="ypac:CEW88_04850"/>
<dbReference type="Pfam" id="PF13384">
    <property type="entry name" value="HTH_23"/>
    <property type="match status" value="1"/>
</dbReference>